<dbReference type="Pfam" id="PF00753">
    <property type="entry name" value="Lactamase_B"/>
    <property type="match status" value="1"/>
</dbReference>
<dbReference type="PANTHER" id="PTHR42951:SF22">
    <property type="entry name" value="METALLO BETA-LACTAMASE SUPERFAMILY LIPOPROTEIN"/>
    <property type="match status" value="1"/>
</dbReference>
<dbReference type="Pfam" id="PF21221">
    <property type="entry name" value="B_lactamase-like_C"/>
    <property type="match status" value="1"/>
</dbReference>
<dbReference type="InterPro" id="IPR048933">
    <property type="entry name" value="B_lactamase-like_C"/>
</dbReference>
<dbReference type="PANTHER" id="PTHR42951">
    <property type="entry name" value="METALLO-BETA-LACTAMASE DOMAIN-CONTAINING"/>
    <property type="match status" value="1"/>
</dbReference>
<proteinExistence type="predicted"/>
<feature type="domain" description="Metallo-beta-lactamase" evidence="1">
    <location>
        <begin position="38"/>
        <end position="253"/>
    </location>
</feature>
<keyword evidence="3" id="KW-1185">Reference proteome</keyword>
<reference evidence="2 3" key="1">
    <citation type="submission" date="2018-03" db="EMBL/GenBank/DDBJ databases">
        <title>Rhodobacter blasticus.</title>
        <authorList>
            <person name="Meyer T.E."/>
            <person name="Miller S."/>
            <person name="Lodha T."/>
            <person name="Gandham S."/>
            <person name="Chintalapati S."/>
            <person name="Chintalapati V.R."/>
        </authorList>
    </citation>
    <scope>NUCLEOTIDE SEQUENCE [LARGE SCALE GENOMIC DNA]</scope>
    <source>
        <strain evidence="2 3">DSM 2131</strain>
    </source>
</reference>
<dbReference type="AlphaFoldDB" id="A0A2T4JF56"/>
<gene>
    <name evidence="2" type="ORF">C5F44_00790</name>
</gene>
<sequence>MANAIYHPFPDPPAEGTATEVASGILWMRLPLPMALDHVNVFALDDGDGWTIVDTGLHSRRTVALWETLLAGPLAGRPVRRLIVTHHHPDHVGLAGWFQARGAELMTTRTAWLYARMLTLDEQPLPTPQALTFLRRAGLSQADLDRRAVERPFNFADVVHPMPVGFTRLTEGQTLRLAGRTWTVRLGSGHAPDHATLWTEGLVLGGDQLLPGISANIGVYPSEPDDDPLADWLESCGRLAAHARDDQLVLPGHKLPFTGLPFRLVQMAENHQSALTRLLDHLAVPRSAVECFPPLFRRDIGPAELSLALAEAVAHINHLLRRGMISRSLTETGAWTWQKTQE</sequence>
<name>A0A2T4JF56_FUSBL</name>
<comment type="caution">
    <text evidence="2">The sequence shown here is derived from an EMBL/GenBank/DDBJ whole genome shotgun (WGS) entry which is preliminary data.</text>
</comment>
<protein>
    <submittedName>
        <fullName evidence="2">MBL fold hydrolase</fullName>
    </submittedName>
</protein>
<dbReference type="SMART" id="SM00849">
    <property type="entry name" value="Lactamase_B"/>
    <property type="match status" value="1"/>
</dbReference>
<dbReference type="RefSeq" id="WP_107671592.1">
    <property type="nucleotide sequence ID" value="NZ_PZKE01000001.1"/>
</dbReference>
<organism evidence="2 3">
    <name type="scientific">Fuscovulum blasticum DSM 2131</name>
    <dbReference type="NCBI Taxonomy" id="1188250"/>
    <lineage>
        <taxon>Bacteria</taxon>
        <taxon>Pseudomonadati</taxon>
        <taxon>Pseudomonadota</taxon>
        <taxon>Alphaproteobacteria</taxon>
        <taxon>Rhodobacterales</taxon>
        <taxon>Paracoccaceae</taxon>
        <taxon>Pseudogemmobacter</taxon>
    </lineage>
</organism>
<evidence type="ECO:0000313" key="3">
    <source>
        <dbReference type="Proteomes" id="UP000241362"/>
    </source>
</evidence>
<dbReference type="EMBL" id="PZKE01000001">
    <property type="protein sequence ID" value="PTE16427.1"/>
    <property type="molecule type" value="Genomic_DNA"/>
</dbReference>
<dbReference type="InterPro" id="IPR036866">
    <property type="entry name" value="RibonucZ/Hydroxyglut_hydro"/>
</dbReference>
<dbReference type="Gene3D" id="1.10.10.10">
    <property type="entry name" value="Winged helix-like DNA-binding domain superfamily/Winged helix DNA-binding domain"/>
    <property type="match status" value="1"/>
</dbReference>
<dbReference type="InterPro" id="IPR001279">
    <property type="entry name" value="Metallo-B-lactamas"/>
</dbReference>
<dbReference type="InterPro" id="IPR036388">
    <property type="entry name" value="WH-like_DNA-bd_sf"/>
</dbReference>
<evidence type="ECO:0000259" key="1">
    <source>
        <dbReference type="SMART" id="SM00849"/>
    </source>
</evidence>
<accession>A0A2T4JF56</accession>
<keyword evidence="2" id="KW-0378">Hydrolase</keyword>
<dbReference type="Gene3D" id="3.60.15.10">
    <property type="entry name" value="Ribonuclease Z/Hydroxyacylglutathione hydrolase-like"/>
    <property type="match status" value="1"/>
</dbReference>
<dbReference type="GO" id="GO:0016787">
    <property type="term" value="F:hydrolase activity"/>
    <property type="evidence" value="ECO:0007669"/>
    <property type="project" value="UniProtKB-KW"/>
</dbReference>
<evidence type="ECO:0000313" key="2">
    <source>
        <dbReference type="EMBL" id="PTE16427.1"/>
    </source>
</evidence>
<dbReference type="SUPFAM" id="SSF56281">
    <property type="entry name" value="Metallo-hydrolase/oxidoreductase"/>
    <property type="match status" value="1"/>
</dbReference>
<dbReference type="InterPro" id="IPR050855">
    <property type="entry name" value="NDM-1-like"/>
</dbReference>
<dbReference type="Proteomes" id="UP000241362">
    <property type="component" value="Unassembled WGS sequence"/>
</dbReference>